<feature type="domain" description="Polymerase/histidinol phosphatase N-terminal" evidence="1">
    <location>
        <begin position="320"/>
        <end position="399"/>
    </location>
</feature>
<dbReference type="InterPro" id="IPR010994">
    <property type="entry name" value="RuvA_2-like"/>
</dbReference>
<dbReference type="InterPro" id="IPR004013">
    <property type="entry name" value="PHP_dom"/>
</dbReference>
<dbReference type="PIRSF" id="PIRSF005047">
    <property type="entry name" value="UCP005047_YshC"/>
    <property type="match status" value="1"/>
</dbReference>
<dbReference type="InterPro" id="IPR050243">
    <property type="entry name" value="PHP_phosphatase"/>
</dbReference>
<organism evidence="3 4">
    <name type="scientific">Solitalea koreensis</name>
    <dbReference type="NCBI Taxonomy" id="543615"/>
    <lineage>
        <taxon>Bacteria</taxon>
        <taxon>Pseudomonadati</taxon>
        <taxon>Bacteroidota</taxon>
        <taxon>Sphingobacteriia</taxon>
        <taxon>Sphingobacteriales</taxon>
        <taxon>Sphingobacteriaceae</taxon>
        <taxon>Solitalea</taxon>
    </lineage>
</organism>
<reference evidence="3 4" key="1">
    <citation type="submission" date="2017-05" db="EMBL/GenBank/DDBJ databases">
        <authorList>
            <person name="Varghese N."/>
            <person name="Submissions S."/>
        </authorList>
    </citation>
    <scope>NUCLEOTIDE SEQUENCE [LARGE SCALE GENOMIC DNA]</scope>
    <source>
        <strain evidence="3 4">DSM 21342</strain>
    </source>
</reference>
<dbReference type="EMBL" id="FXSZ01000006">
    <property type="protein sequence ID" value="SMO68188.1"/>
    <property type="molecule type" value="Genomic_DNA"/>
</dbReference>
<dbReference type="SMART" id="SM00483">
    <property type="entry name" value="POLXc"/>
    <property type="match status" value="1"/>
</dbReference>
<dbReference type="GO" id="GO:0005829">
    <property type="term" value="C:cytosol"/>
    <property type="evidence" value="ECO:0007669"/>
    <property type="project" value="TreeGrafter"/>
</dbReference>
<gene>
    <name evidence="3" type="ORF">SAMN06265350_10686</name>
</gene>
<dbReference type="GO" id="GO:0008270">
    <property type="term" value="F:zinc ion binding"/>
    <property type="evidence" value="ECO:0007669"/>
    <property type="project" value="TreeGrafter"/>
</dbReference>
<dbReference type="OrthoDB" id="9808747at2"/>
<dbReference type="SUPFAM" id="SSF47781">
    <property type="entry name" value="RuvA domain 2-like"/>
    <property type="match status" value="1"/>
</dbReference>
<dbReference type="RefSeq" id="WP_142604031.1">
    <property type="nucleotide sequence ID" value="NZ_FXSZ01000006.1"/>
</dbReference>
<dbReference type="Gene3D" id="3.30.210.10">
    <property type="entry name" value="DNA polymerase, thumb domain"/>
    <property type="match status" value="1"/>
</dbReference>
<dbReference type="GO" id="GO:0003887">
    <property type="term" value="F:DNA-directed DNA polymerase activity"/>
    <property type="evidence" value="ECO:0007669"/>
    <property type="project" value="InterPro"/>
</dbReference>
<evidence type="ECO:0000313" key="3">
    <source>
        <dbReference type="EMBL" id="SMO68188.1"/>
    </source>
</evidence>
<evidence type="ECO:0000259" key="2">
    <source>
        <dbReference type="SMART" id="SM00483"/>
    </source>
</evidence>
<name>A0A521D930_9SPHI</name>
<dbReference type="Gene3D" id="3.20.20.140">
    <property type="entry name" value="Metal-dependent hydrolases"/>
    <property type="match status" value="1"/>
</dbReference>
<dbReference type="InterPro" id="IPR022311">
    <property type="entry name" value="PolX-like"/>
</dbReference>
<protein>
    <submittedName>
        <fullName evidence="3">DNA polymerase (Family 10)</fullName>
    </submittedName>
</protein>
<evidence type="ECO:0000313" key="4">
    <source>
        <dbReference type="Proteomes" id="UP000315971"/>
    </source>
</evidence>
<dbReference type="SUPFAM" id="SSF81301">
    <property type="entry name" value="Nucleotidyltransferase"/>
    <property type="match status" value="1"/>
</dbReference>
<dbReference type="InterPro" id="IPR016195">
    <property type="entry name" value="Pol/histidinol_Pase-like"/>
</dbReference>
<feature type="domain" description="DNA-directed DNA polymerase X" evidence="2">
    <location>
        <begin position="1"/>
        <end position="296"/>
    </location>
</feature>
<dbReference type="Gene3D" id="1.10.150.110">
    <property type="entry name" value="DNA polymerase beta, N-terminal domain-like"/>
    <property type="match status" value="1"/>
</dbReference>
<dbReference type="InterPro" id="IPR037160">
    <property type="entry name" value="DNA_Pol_thumb_sf"/>
</dbReference>
<dbReference type="InterPro" id="IPR027421">
    <property type="entry name" value="DNA_pol_lamdba_lyase_dom_sf"/>
</dbReference>
<keyword evidence="4" id="KW-1185">Reference proteome</keyword>
<sequence length="558" mass="63060">MENKQIARTLRLLSQLMELHEENSFKIKSVANAAFKIDKSAVKISGLDLAALEKVDGIGKSIAQKVHELNTTGRIEELVQLLQLTPEGVVSMLNIKGIGPKKIQIIWKQLEIETIGELYYACNENRLIEAKGFGLKTQEEIKRIIEFSMSNVGKLLYVQAEELLNRLEPILASAQAERIAKTGEFARNCEIVEELAFVVATKNPTNFIAKISENEHLLTTENTDLQWNGTFDNFIIKIYFCPVDEFEWTLFQTIGSPKHLELMQPFLKGHNLSKAKSQEEIYKTAGLQYIPFELREGTSEIELAKEHKIPQLIGFTDLKGALHNHSTYSDGIHSLREMATYCKELGYEYLGMCDHSKSAFYANGLSEERIFKQHAEIDALNKELAPFRIFKGIESDILYDGSLDYSDEILASFDLVVASVHSQLKMTEEKANSRLIKAIENPFTTILGHPTGRLLLARTGYPINHKLIIDACAANNVIIELNANPLRLDMDWRWINYALSKDVMISINPDAHRKEGFHDMFYGVKVAQKAGLTKEMCFNALSLEAVLDKLETKNSKTV</sequence>
<dbReference type="Pfam" id="PF02811">
    <property type="entry name" value="PHP"/>
    <property type="match status" value="1"/>
</dbReference>
<dbReference type="AlphaFoldDB" id="A0A521D930"/>
<dbReference type="PANTHER" id="PTHR36928">
    <property type="entry name" value="PHOSPHATASE YCDX-RELATED"/>
    <property type="match status" value="1"/>
</dbReference>
<dbReference type="GO" id="GO:0003677">
    <property type="term" value="F:DNA binding"/>
    <property type="evidence" value="ECO:0007669"/>
    <property type="project" value="InterPro"/>
</dbReference>
<dbReference type="SMART" id="SM00481">
    <property type="entry name" value="POLIIIAc"/>
    <property type="match status" value="1"/>
</dbReference>
<dbReference type="Proteomes" id="UP000315971">
    <property type="component" value="Unassembled WGS sequence"/>
</dbReference>
<evidence type="ECO:0000259" key="1">
    <source>
        <dbReference type="SMART" id="SM00481"/>
    </source>
</evidence>
<dbReference type="PANTHER" id="PTHR36928:SF1">
    <property type="entry name" value="PHOSPHATASE YCDX-RELATED"/>
    <property type="match status" value="1"/>
</dbReference>
<dbReference type="InterPro" id="IPR047967">
    <property type="entry name" value="PolX_PHP"/>
</dbReference>
<proteinExistence type="predicted"/>
<dbReference type="SUPFAM" id="SSF47802">
    <property type="entry name" value="DNA polymerase beta, N-terminal domain-like"/>
    <property type="match status" value="1"/>
</dbReference>
<dbReference type="InterPro" id="IPR010996">
    <property type="entry name" value="HHH_MUS81"/>
</dbReference>
<dbReference type="Pfam" id="PF14716">
    <property type="entry name" value="HHH_8"/>
    <property type="match status" value="1"/>
</dbReference>
<accession>A0A521D930</accession>
<dbReference type="InterPro" id="IPR002054">
    <property type="entry name" value="DNA-dir_DNA_pol_X"/>
</dbReference>
<dbReference type="InterPro" id="IPR043519">
    <property type="entry name" value="NT_sf"/>
</dbReference>
<dbReference type="Gene3D" id="1.10.150.20">
    <property type="entry name" value="5' to 3' exonuclease, C-terminal subdomain"/>
    <property type="match status" value="1"/>
</dbReference>
<dbReference type="Pfam" id="PF14520">
    <property type="entry name" value="HHH_5"/>
    <property type="match status" value="1"/>
</dbReference>
<dbReference type="CDD" id="cd07436">
    <property type="entry name" value="PHP_PolX"/>
    <property type="match status" value="1"/>
</dbReference>
<dbReference type="SUPFAM" id="SSF89550">
    <property type="entry name" value="PHP domain-like"/>
    <property type="match status" value="1"/>
</dbReference>
<dbReference type="GO" id="GO:0042578">
    <property type="term" value="F:phosphoric ester hydrolase activity"/>
    <property type="evidence" value="ECO:0007669"/>
    <property type="project" value="TreeGrafter"/>
</dbReference>
<dbReference type="InterPro" id="IPR003141">
    <property type="entry name" value="Pol/His_phosphatase_N"/>
</dbReference>